<dbReference type="RefSeq" id="XP_022471321.1">
    <property type="nucleotide sequence ID" value="XM_022622124.1"/>
</dbReference>
<organism evidence="4 5">
    <name type="scientific">Colletotrichum orchidophilum</name>
    <dbReference type="NCBI Taxonomy" id="1209926"/>
    <lineage>
        <taxon>Eukaryota</taxon>
        <taxon>Fungi</taxon>
        <taxon>Dikarya</taxon>
        <taxon>Ascomycota</taxon>
        <taxon>Pezizomycotina</taxon>
        <taxon>Sordariomycetes</taxon>
        <taxon>Hypocreomycetidae</taxon>
        <taxon>Glomerellales</taxon>
        <taxon>Glomerellaceae</taxon>
        <taxon>Colletotrichum</taxon>
    </lineage>
</organism>
<dbReference type="AlphaFoldDB" id="A0A1G4AYB5"/>
<keyword evidence="1" id="KW-0521">NADP</keyword>
<dbReference type="OrthoDB" id="5283654at2759"/>
<dbReference type="InterPro" id="IPR036291">
    <property type="entry name" value="NAD(P)-bd_dom_sf"/>
</dbReference>
<evidence type="ECO:0000256" key="2">
    <source>
        <dbReference type="ARBA" id="ARBA00023002"/>
    </source>
</evidence>
<dbReference type="PANTHER" id="PTHR47706">
    <property type="entry name" value="NMRA-LIKE FAMILY PROTEIN"/>
    <property type="match status" value="1"/>
</dbReference>
<evidence type="ECO:0000313" key="5">
    <source>
        <dbReference type="Proteomes" id="UP000176998"/>
    </source>
</evidence>
<evidence type="ECO:0000313" key="4">
    <source>
        <dbReference type="EMBL" id="OHE94158.1"/>
    </source>
</evidence>
<proteinExistence type="predicted"/>
<dbReference type="EMBL" id="MJBS01000105">
    <property type="protein sequence ID" value="OHE94158.1"/>
    <property type="molecule type" value="Genomic_DNA"/>
</dbReference>
<dbReference type="GO" id="GO:0016491">
    <property type="term" value="F:oxidoreductase activity"/>
    <property type="evidence" value="ECO:0007669"/>
    <property type="project" value="UniProtKB-KW"/>
</dbReference>
<dbReference type="Proteomes" id="UP000176998">
    <property type="component" value="Unassembled WGS sequence"/>
</dbReference>
<dbReference type="GeneID" id="34563634"/>
<keyword evidence="5" id="KW-1185">Reference proteome</keyword>
<gene>
    <name evidence="4" type="ORF">CORC01_10496</name>
</gene>
<comment type="caution">
    <text evidence="4">The sequence shown here is derived from an EMBL/GenBank/DDBJ whole genome shotgun (WGS) entry which is preliminary data.</text>
</comment>
<dbReference type="STRING" id="1209926.A0A1G4AYB5"/>
<accession>A0A1G4AYB5</accession>
<keyword evidence="2" id="KW-0560">Oxidoreductase</keyword>
<name>A0A1G4AYB5_9PEZI</name>
<dbReference type="SUPFAM" id="SSF51735">
    <property type="entry name" value="NAD(P)-binding Rossmann-fold domains"/>
    <property type="match status" value="1"/>
</dbReference>
<feature type="domain" description="NmrA-like" evidence="3">
    <location>
        <begin position="6"/>
        <end position="231"/>
    </location>
</feature>
<protein>
    <recommendedName>
        <fullName evidence="3">NmrA-like domain-containing protein</fullName>
    </recommendedName>
</protein>
<reference evidence="4 5" key="1">
    <citation type="submission" date="2016-09" db="EMBL/GenBank/DDBJ databases">
        <authorList>
            <person name="Capua I."/>
            <person name="De Benedictis P."/>
            <person name="Joannis T."/>
            <person name="Lombin L.H."/>
            <person name="Cattoli G."/>
        </authorList>
    </citation>
    <scope>NUCLEOTIDE SEQUENCE [LARGE SCALE GENOMIC DNA]</scope>
    <source>
        <strain evidence="4 5">IMI 309357</strain>
    </source>
</reference>
<dbReference type="Pfam" id="PF05368">
    <property type="entry name" value="NmrA"/>
    <property type="match status" value="1"/>
</dbReference>
<dbReference type="Gene3D" id="3.40.50.720">
    <property type="entry name" value="NAD(P)-binding Rossmann-like Domain"/>
    <property type="match status" value="1"/>
</dbReference>
<dbReference type="PANTHER" id="PTHR47706:SF9">
    <property type="entry name" value="NMRA-LIKE DOMAIN-CONTAINING PROTEIN-RELATED"/>
    <property type="match status" value="1"/>
</dbReference>
<evidence type="ECO:0000259" key="3">
    <source>
        <dbReference type="Pfam" id="PF05368"/>
    </source>
</evidence>
<sequence>MPSFNRIAIHGHRGWASSKISEALIASGAPIRVIYRPGSDVSNLPSSVASVEVDVNNEQALIEALHDIDIVISLVGHEDIERQHAFVKAIPKTGVKLFSPSKLAGRYDEQGLKIPVNKAKHEVEEALIAAGIPTTVVLLGNFAEFTLSTTCMGVDLPGNKIVYSGNSAQENVYLCTRDYVAAAYASIFASTPISQLQNRDISISELTATGSEVADALEKRHGTPPRVSSLSAERVNTEVEEGLESGNPFTLAWLARKVWGTGQHNKIVGNDLWEVEGYEKATLKDLIVDGKLEAYRQLPPKVAEYFRGTF</sequence>
<dbReference type="InterPro" id="IPR008030">
    <property type="entry name" value="NmrA-like"/>
</dbReference>
<dbReference type="Gene3D" id="3.90.25.10">
    <property type="entry name" value="UDP-galactose 4-epimerase, domain 1"/>
    <property type="match status" value="1"/>
</dbReference>
<dbReference type="InterPro" id="IPR051609">
    <property type="entry name" value="NmrA/Isoflavone_reductase-like"/>
</dbReference>
<evidence type="ECO:0000256" key="1">
    <source>
        <dbReference type="ARBA" id="ARBA00022857"/>
    </source>
</evidence>